<proteinExistence type="predicted"/>
<feature type="compositionally biased region" description="Polar residues" evidence="1">
    <location>
        <begin position="17"/>
        <end position="26"/>
    </location>
</feature>
<evidence type="ECO:0000313" key="2">
    <source>
        <dbReference type="EMBL" id="PMD24626.1"/>
    </source>
</evidence>
<name>A0A2J6QED1_9HELO</name>
<protein>
    <submittedName>
        <fullName evidence="2">Uncharacterized protein</fullName>
    </submittedName>
</protein>
<evidence type="ECO:0000256" key="1">
    <source>
        <dbReference type="SAM" id="MobiDB-lite"/>
    </source>
</evidence>
<organism evidence="2 3">
    <name type="scientific">Hyaloscypha hepaticicola</name>
    <dbReference type="NCBI Taxonomy" id="2082293"/>
    <lineage>
        <taxon>Eukaryota</taxon>
        <taxon>Fungi</taxon>
        <taxon>Dikarya</taxon>
        <taxon>Ascomycota</taxon>
        <taxon>Pezizomycotina</taxon>
        <taxon>Leotiomycetes</taxon>
        <taxon>Helotiales</taxon>
        <taxon>Hyaloscyphaceae</taxon>
        <taxon>Hyaloscypha</taxon>
    </lineage>
</organism>
<reference evidence="2 3" key="1">
    <citation type="submission" date="2016-05" db="EMBL/GenBank/DDBJ databases">
        <title>A degradative enzymes factory behind the ericoid mycorrhizal symbiosis.</title>
        <authorList>
            <consortium name="DOE Joint Genome Institute"/>
            <person name="Martino E."/>
            <person name="Morin E."/>
            <person name="Grelet G."/>
            <person name="Kuo A."/>
            <person name="Kohler A."/>
            <person name="Daghino S."/>
            <person name="Barry K."/>
            <person name="Choi C."/>
            <person name="Cichocki N."/>
            <person name="Clum A."/>
            <person name="Copeland A."/>
            <person name="Hainaut M."/>
            <person name="Haridas S."/>
            <person name="Labutti K."/>
            <person name="Lindquist E."/>
            <person name="Lipzen A."/>
            <person name="Khouja H.-R."/>
            <person name="Murat C."/>
            <person name="Ohm R."/>
            <person name="Olson A."/>
            <person name="Spatafora J."/>
            <person name="Veneault-Fourrey C."/>
            <person name="Henrissat B."/>
            <person name="Grigoriev I."/>
            <person name="Martin F."/>
            <person name="Perotto S."/>
        </authorList>
    </citation>
    <scope>NUCLEOTIDE SEQUENCE [LARGE SCALE GENOMIC DNA]</scope>
    <source>
        <strain evidence="2 3">UAMH 7357</strain>
    </source>
</reference>
<dbReference type="EMBL" id="KZ613472">
    <property type="protein sequence ID" value="PMD24626.1"/>
    <property type="molecule type" value="Genomic_DNA"/>
</dbReference>
<feature type="region of interest" description="Disordered" evidence="1">
    <location>
        <begin position="1"/>
        <end position="74"/>
    </location>
</feature>
<accession>A0A2J6QED1</accession>
<dbReference type="Proteomes" id="UP000235672">
    <property type="component" value="Unassembled WGS sequence"/>
</dbReference>
<evidence type="ECO:0000313" key="3">
    <source>
        <dbReference type="Proteomes" id="UP000235672"/>
    </source>
</evidence>
<feature type="region of interest" description="Disordered" evidence="1">
    <location>
        <begin position="88"/>
        <end position="121"/>
    </location>
</feature>
<dbReference type="AlphaFoldDB" id="A0A2J6QED1"/>
<keyword evidence="3" id="KW-1185">Reference proteome</keyword>
<sequence length="135" mass="14684">MAEPMTPSLFGWRSPGSKGSSNGSQADRQDMGCIKTSQVVGARAQQSSPIAVSSQPLSTARRNPPPRIGDRARPRDCWCGAVRTVPLPYRPTRPVQQSQDLPTMPLGSMPLLTHAPEAPVPRQPRSLQLIPYRGF</sequence>
<feature type="compositionally biased region" description="Polar residues" evidence="1">
    <location>
        <begin position="35"/>
        <end position="61"/>
    </location>
</feature>
<gene>
    <name evidence="2" type="ORF">NA56DRAFT_686673</name>
</gene>